<dbReference type="PANTHER" id="PTHR32332:SF31">
    <property type="entry name" value="2-NITROPROPANE DIOXYGENASE FAMILY, PUTATIVE (AFU_ORTHOLOGUE AFUA_2G09850)-RELATED"/>
    <property type="match status" value="1"/>
</dbReference>
<keyword evidence="5" id="KW-1185">Reference proteome</keyword>
<proteinExistence type="predicted"/>
<dbReference type="Gene3D" id="3.20.20.70">
    <property type="entry name" value="Aldolase class I"/>
    <property type="match status" value="1"/>
</dbReference>
<evidence type="ECO:0000313" key="5">
    <source>
        <dbReference type="Proteomes" id="UP000193529"/>
    </source>
</evidence>
<reference evidence="4 5" key="1">
    <citation type="submission" date="2016-01" db="EMBL/GenBank/DDBJ databases">
        <title>The new phylogeny of the genus Mycobacterium.</title>
        <authorList>
            <person name="Tarcisio F."/>
            <person name="Conor M."/>
            <person name="Antonella G."/>
            <person name="Elisabetta G."/>
            <person name="Giulia F.S."/>
            <person name="Sara T."/>
            <person name="Anna F."/>
            <person name="Clotilde B."/>
            <person name="Roberto B."/>
            <person name="Veronica D.S."/>
            <person name="Fabio R."/>
            <person name="Monica P."/>
            <person name="Olivier J."/>
            <person name="Enrico T."/>
            <person name="Nicola S."/>
        </authorList>
    </citation>
    <scope>NUCLEOTIDE SEQUENCE [LARGE SCALE GENOMIC DNA]</scope>
    <source>
        <strain evidence="4 5">DSM 44572</strain>
    </source>
</reference>
<evidence type="ECO:0000256" key="2">
    <source>
        <dbReference type="ARBA" id="ARBA00022643"/>
    </source>
</evidence>
<dbReference type="Proteomes" id="UP000193529">
    <property type="component" value="Unassembled WGS sequence"/>
</dbReference>
<dbReference type="STRING" id="153971.AWC19_20145"/>
<dbReference type="InterPro" id="IPR004136">
    <property type="entry name" value="NMO"/>
</dbReference>
<accession>A0A1X1Z3D2</accession>
<organism evidence="4 5">
    <name type="scientific">Mycobacterium palustre</name>
    <dbReference type="NCBI Taxonomy" id="153971"/>
    <lineage>
        <taxon>Bacteria</taxon>
        <taxon>Bacillati</taxon>
        <taxon>Actinomycetota</taxon>
        <taxon>Actinomycetes</taxon>
        <taxon>Mycobacteriales</taxon>
        <taxon>Mycobacteriaceae</taxon>
        <taxon>Mycobacterium</taxon>
        <taxon>Mycobacterium simiae complex</taxon>
    </lineage>
</organism>
<sequence>MLSTPWSRSFGLRAPIVNAPMGGVAGGRLAAAVTAAGGLGMVGMGSDGSRSLLADQLRHVRGRFGIGLVDWVMRNEEGLLEDALAAGPALLSVSFGTDLSWVARAHDAKIPTATQVYDRDGARRAVDAGVDVLVARGAEGGGHGEVRLATLPLLDAVLDALDGAAVPVLAGGGIASPRSLAAVLAAGASGAWVGTRLAACPEALTGDGSRRALIAARATDTAVTRAFDVAKGLPWPARFPARVLANDFVARWTGREDALDPPACDELAAATAADDRSIAPVDAGQGVGMIADDAPVSEVIEQMCAGAERLLAGWGRA</sequence>
<keyword evidence="4" id="KW-0223">Dioxygenase</keyword>
<keyword evidence="3" id="KW-0560">Oxidoreductase</keyword>
<dbReference type="EMBL" id="LQPJ01000143">
    <property type="protein sequence ID" value="ORW17867.1"/>
    <property type="molecule type" value="Genomic_DNA"/>
</dbReference>
<dbReference type="AlphaFoldDB" id="A0A1X1Z3D2"/>
<dbReference type="CDD" id="cd04730">
    <property type="entry name" value="NPD_like"/>
    <property type="match status" value="1"/>
</dbReference>
<dbReference type="GO" id="GO:0051213">
    <property type="term" value="F:dioxygenase activity"/>
    <property type="evidence" value="ECO:0007669"/>
    <property type="project" value="UniProtKB-KW"/>
</dbReference>
<dbReference type="InterPro" id="IPR013785">
    <property type="entry name" value="Aldolase_TIM"/>
</dbReference>
<protein>
    <submittedName>
        <fullName evidence="4">2-nitropropane dioxygenase</fullName>
    </submittedName>
</protein>
<name>A0A1X1Z3D2_9MYCO</name>
<dbReference type="SUPFAM" id="SSF51412">
    <property type="entry name" value="Inosine monophosphate dehydrogenase (IMPDH)"/>
    <property type="match status" value="1"/>
</dbReference>
<gene>
    <name evidence="4" type="ORF">AWC19_20145</name>
</gene>
<evidence type="ECO:0000256" key="1">
    <source>
        <dbReference type="ARBA" id="ARBA00022630"/>
    </source>
</evidence>
<keyword evidence="1" id="KW-0285">Flavoprotein</keyword>
<dbReference type="PANTHER" id="PTHR32332">
    <property type="entry name" value="2-NITROPROPANE DIOXYGENASE"/>
    <property type="match status" value="1"/>
</dbReference>
<evidence type="ECO:0000313" key="4">
    <source>
        <dbReference type="EMBL" id="ORW17867.1"/>
    </source>
</evidence>
<dbReference type="RefSeq" id="WP_085080895.1">
    <property type="nucleotide sequence ID" value="NZ_LQPJ01000143.1"/>
</dbReference>
<keyword evidence="2" id="KW-0288">FMN</keyword>
<evidence type="ECO:0000256" key="3">
    <source>
        <dbReference type="ARBA" id="ARBA00023002"/>
    </source>
</evidence>
<dbReference type="Pfam" id="PF03060">
    <property type="entry name" value="NMO"/>
    <property type="match status" value="2"/>
</dbReference>
<comment type="caution">
    <text evidence="4">The sequence shown here is derived from an EMBL/GenBank/DDBJ whole genome shotgun (WGS) entry which is preliminary data.</text>
</comment>
<dbReference type="GO" id="GO:0018580">
    <property type="term" value="F:nitronate monooxygenase activity"/>
    <property type="evidence" value="ECO:0007669"/>
    <property type="project" value="InterPro"/>
</dbReference>
<dbReference type="OrthoDB" id="9778912at2"/>